<feature type="region of interest" description="Disordered" evidence="1">
    <location>
        <begin position="1"/>
        <end position="33"/>
    </location>
</feature>
<dbReference type="EMBL" id="JABWUV010000048">
    <property type="protein sequence ID" value="KAF6268108.1"/>
    <property type="molecule type" value="Genomic_DNA"/>
</dbReference>
<dbReference type="Proteomes" id="UP000527355">
    <property type="component" value="Unassembled WGS sequence"/>
</dbReference>
<proteinExistence type="predicted"/>
<keyword evidence="3" id="KW-1185">Reference proteome</keyword>
<evidence type="ECO:0000313" key="2">
    <source>
        <dbReference type="EMBL" id="KAF6268108.1"/>
    </source>
</evidence>
<comment type="caution">
    <text evidence="2">The sequence shown here is derived from an EMBL/GenBank/DDBJ whole genome shotgun (WGS) entry which is preliminary data.</text>
</comment>
<reference evidence="2 3" key="1">
    <citation type="journal article" date="2020" name="Nature">
        <title>Six reference-quality genomes reveal evolution of bat adaptations.</title>
        <authorList>
            <person name="Jebb D."/>
            <person name="Huang Z."/>
            <person name="Pippel M."/>
            <person name="Hughes G.M."/>
            <person name="Lavrichenko K."/>
            <person name="Devanna P."/>
            <person name="Winkler S."/>
            <person name="Jermiin L.S."/>
            <person name="Skirmuntt E.C."/>
            <person name="Katzourakis A."/>
            <person name="Burkitt-Gray L."/>
            <person name="Ray D.A."/>
            <person name="Sullivan K.A.M."/>
            <person name="Roscito J.G."/>
            <person name="Kirilenko B.M."/>
            <person name="Davalos L.M."/>
            <person name="Corthals A.P."/>
            <person name="Power M.L."/>
            <person name="Jones G."/>
            <person name="Ransome R.D."/>
            <person name="Dechmann D.K.N."/>
            <person name="Locatelli A.G."/>
            <person name="Puechmaille S.J."/>
            <person name="Fedrigo O."/>
            <person name="Jarvis E.D."/>
            <person name="Hiller M."/>
            <person name="Vernes S.C."/>
            <person name="Myers E.W."/>
            <person name="Teeling E.C."/>
        </authorList>
    </citation>
    <scope>NUCLEOTIDE SEQUENCE [LARGE SCALE GENOMIC DNA]</scope>
    <source>
        <strain evidence="2">MMyoMyo1</strain>
        <tissue evidence="2">Flight muscle</tissue>
    </source>
</reference>
<organism evidence="2 3">
    <name type="scientific">Myotis myotis</name>
    <name type="common">Greater mouse-eared bat</name>
    <name type="synonym">Vespertilio myotis</name>
    <dbReference type="NCBI Taxonomy" id="51298"/>
    <lineage>
        <taxon>Eukaryota</taxon>
        <taxon>Metazoa</taxon>
        <taxon>Chordata</taxon>
        <taxon>Craniata</taxon>
        <taxon>Vertebrata</taxon>
        <taxon>Euteleostomi</taxon>
        <taxon>Mammalia</taxon>
        <taxon>Eutheria</taxon>
        <taxon>Laurasiatheria</taxon>
        <taxon>Chiroptera</taxon>
        <taxon>Yangochiroptera</taxon>
        <taxon>Vespertilionidae</taxon>
        <taxon>Myotis</taxon>
    </lineage>
</organism>
<gene>
    <name evidence="2" type="ORF">mMyoMyo1_000727</name>
</gene>
<dbReference type="VEuPathDB" id="HostDB:GeneID_118655566"/>
<evidence type="ECO:0000313" key="3">
    <source>
        <dbReference type="Proteomes" id="UP000527355"/>
    </source>
</evidence>
<accession>A0A7J7QW28</accession>
<protein>
    <submittedName>
        <fullName evidence="2">Ankyrin repeat domain 65</fullName>
    </submittedName>
</protein>
<dbReference type="AlphaFoldDB" id="A0A7J7QW28"/>
<name>A0A7J7QW28_MYOMY</name>
<evidence type="ECO:0000256" key="1">
    <source>
        <dbReference type="SAM" id="MobiDB-lite"/>
    </source>
</evidence>
<sequence length="88" mass="9432">MERPPESLDRLPPGVSPGRSEPGQQDLPEAGAEQELRWIELGSEEALGTGAEGPGVPQAWGRLLQAAWRGHLGLATQLLRQGASVEER</sequence>